<dbReference type="NCBIfam" id="NF004363">
    <property type="entry name" value="PRK05738.2-4"/>
    <property type="match status" value="1"/>
</dbReference>
<dbReference type="FunFam" id="3.30.70.330:FF:000001">
    <property type="entry name" value="50S ribosomal protein L23"/>
    <property type="match status" value="1"/>
</dbReference>
<evidence type="ECO:0000256" key="2">
    <source>
        <dbReference type="ARBA" id="ARBA00022730"/>
    </source>
</evidence>
<dbReference type="HAMAP" id="MF_01369_B">
    <property type="entry name" value="Ribosomal_uL23_B"/>
    <property type="match status" value="1"/>
</dbReference>
<evidence type="ECO:0000256" key="4">
    <source>
        <dbReference type="ARBA" id="ARBA00022980"/>
    </source>
</evidence>
<proteinExistence type="inferred from homology"/>
<dbReference type="GO" id="GO:0019843">
    <property type="term" value="F:rRNA binding"/>
    <property type="evidence" value="ECO:0007669"/>
    <property type="project" value="UniProtKB-UniRule"/>
</dbReference>
<dbReference type="InterPro" id="IPR013025">
    <property type="entry name" value="Ribosomal_uL23-like"/>
</dbReference>
<dbReference type="InterPro" id="IPR012678">
    <property type="entry name" value="Ribosomal_uL23/eL15/eS24_sf"/>
</dbReference>
<dbReference type="AlphaFoldDB" id="A0A0H4TKJ0"/>
<dbReference type="GO" id="GO:0003735">
    <property type="term" value="F:structural constituent of ribosome"/>
    <property type="evidence" value="ECO:0007669"/>
    <property type="project" value="InterPro"/>
</dbReference>
<reference evidence="7" key="1">
    <citation type="journal article" date="2015" name="ISME J.">
        <title>Aquifer environment selects for microbial species cohorts in sediment and groundwater.</title>
        <authorList>
            <person name="Hug L.A."/>
            <person name="Thomas B.C."/>
            <person name="Brown C.T."/>
            <person name="Frischkorn K.R."/>
            <person name="Williams K.H."/>
            <person name="Tringe S.G."/>
            <person name="Banfield J.F."/>
        </authorList>
    </citation>
    <scope>NUCLEOTIDE SEQUENCE</scope>
</reference>
<comment type="subunit">
    <text evidence="6">Part of the 50S ribosomal subunit. Contacts protein L29, and trigger factor when it is bound to the ribosome.</text>
</comment>
<dbReference type="Pfam" id="PF00276">
    <property type="entry name" value="Ribosomal_L23"/>
    <property type="match status" value="1"/>
</dbReference>
<protein>
    <recommendedName>
        <fullName evidence="6">Large ribosomal subunit protein uL23</fullName>
    </recommendedName>
</protein>
<evidence type="ECO:0000256" key="1">
    <source>
        <dbReference type="ARBA" id="ARBA00006700"/>
    </source>
</evidence>
<accession>A0A0H4TKJ0</accession>
<dbReference type="InterPro" id="IPR012677">
    <property type="entry name" value="Nucleotide-bd_a/b_plait_sf"/>
</dbReference>
<evidence type="ECO:0000256" key="3">
    <source>
        <dbReference type="ARBA" id="ARBA00022884"/>
    </source>
</evidence>
<comment type="similarity">
    <text evidence="1 6">Belongs to the universal ribosomal protein uL23 family.</text>
</comment>
<dbReference type="GO" id="GO:1990904">
    <property type="term" value="C:ribonucleoprotein complex"/>
    <property type="evidence" value="ECO:0007669"/>
    <property type="project" value="UniProtKB-KW"/>
</dbReference>
<name>A0A0H4TKJ0_9CHLR</name>
<dbReference type="GO" id="GO:0006412">
    <property type="term" value="P:translation"/>
    <property type="evidence" value="ECO:0007669"/>
    <property type="project" value="UniProtKB-UniRule"/>
</dbReference>
<dbReference type="PANTHER" id="PTHR11620">
    <property type="entry name" value="60S RIBOSOMAL PROTEIN L23A"/>
    <property type="match status" value="1"/>
</dbReference>
<dbReference type="SUPFAM" id="SSF54189">
    <property type="entry name" value="Ribosomal proteins S24e, L23 and L15e"/>
    <property type="match status" value="1"/>
</dbReference>
<keyword evidence="2 6" id="KW-0699">rRNA-binding</keyword>
<organism evidence="7">
    <name type="scientific">uncultured Chloroflexi bacterium Rifle_16ft_4_minimus_1380</name>
    <dbReference type="NCBI Taxonomy" id="1665057"/>
    <lineage>
        <taxon>Bacteria</taxon>
        <taxon>Bacillati</taxon>
        <taxon>Chloroflexota</taxon>
        <taxon>environmental samples</taxon>
    </lineage>
</organism>
<evidence type="ECO:0000313" key="7">
    <source>
        <dbReference type="EMBL" id="AKQ01024.1"/>
    </source>
</evidence>
<evidence type="ECO:0000256" key="6">
    <source>
        <dbReference type="HAMAP-Rule" id="MF_01369"/>
    </source>
</evidence>
<keyword evidence="5 6" id="KW-0687">Ribonucleoprotein</keyword>
<keyword evidence="4 6" id="KW-0689">Ribosomal protein</keyword>
<dbReference type="GO" id="GO:0005840">
    <property type="term" value="C:ribosome"/>
    <property type="evidence" value="ECO:0007669"/>
    <property type="project" value="UniProtKB-KW"/>
</dbReference>
<dbReference type="Gene3D" id="3.30.70.330">
    <property type="match status" value="1"/>
</dbReference>
<evidence type="ECO:0000256" key="5">
    <source>
        <dbReference type="ARBA" id="ARBA00023274"/>
    </source>
</evidence>
<dbReference type="EMBL" id="KT006947">
    <property type="protein sequence ID" value="AKQ01024.1"/>
    <property type="molecule type" value="Genomic_DNA"/>
</dbReference>
<comment type="function">
    <text evidence="6">One of the early assembly proteins it binds 23S rRNA. One of the proteins that surrounds the polypeptide exit tunnel on the outside of the ribosome. Forms the main docking site for trigger factor binding to the ribosome.</text>
</comment>
<sequence>MTSGSVHDILIRPVISEKSVAQTERNNYTFQVSRESNKLQIRAAVEAEFKVTVIGVRVMSVKPKQKRRGRKTMGTVPGWRKAVVTIAAGQKIELFEAV</sequence>
<gene>
    <name evidence="6" type="primary">rplW</name>
</gene>
<keyword evidence="3 6" id="KW-0694">RNA-binding</keyword>